<keyword evidence="5" id="KW-1185">Reference proteome</keyword>
<comment type="caution">
    <text evidence="4">The sequence shown here is derived from an EMBL/GenBank/DDBJ whole genome shotgun (WGS) entry which is preliminary data.</text>
</comment>
<dbReference type="PRINTS" id="PR01639">
    <property type="entry name" value="PROFILINMAML"/>
</dbReference>
<keyword evidence="3" id="KW-0206">Cytoskeleton</keyword>
<dbReference type="Gene3D" id="3.30.450.30">
    <property type="entry name" value="Dynein light chain 2a, cytoplasmic"/>
    <property type="match status" value="1"/>
</dbReference>
<dbReference type="PANTHER" id="PTHR13936">
    <property type="entry name" value="PROFILIN"/>
    <property type="match status" value="1"/>
</dbReference>
<comment type="subcellular location">
    <subcellularLocation>
        <location evidence="1">Cytoplasm</location>
        <location evidence="1">Cytoskeleton</location>
    </subcellularLocation>
</comment>
<dbReference type="InterPro" id="IPR036140">
    <property type="entry name" value="PFN_sf"/>
</dbReference>
<dbReference type="SUPFAM" id="SSF55770">
    <property type="entry name" value="Profilin (actin-binding protein)"/>
    <property type="match status" value="1"/>
</dbReference>
<evidence type="ECO:0000313" key="5">
    <source>
        <dbReference type="Proteomes" id="UP001166093"/>
    </source>
</evidence>
<dbReference type="Proteomes" id="UP001166093">
    <property type="component" value="Unassembled WGS sequence"/>
</dbReference>
<name>A0ABS2XLM8_POLSP</name>
<reference evidence="4" key="1">
    <citation type="journal article" date="2021" name="Cell">
        <title>Tracing the genetic footprints of vertebrate landing in non-teleost ray-finned fishes.</title>
        <authorList>
            <person name="Bi X."/>
            <person name="Wang K."/>
            <person name="Yang L."/>
            <person name="Pan H."/>
            <person name="Jiang H."/>
            <person name="Wei Q."/>
            <person name="Fang M."/>
            <person name="Yu H."/>
            <person name="Zhu C."/>
            <person name="Cai Y."/>
            <person name="He Y."/>
            <person name="Gan X."/>
            <person name="Zeng H."/>
            <person name="Yu D."/>
            <person name="Zhu Y."/>
            <person name="Jiang H."/>
            <person name="Qiu Q."/>
            <person name="Yang H."/>
            <person name="Zhang Y.E."/>
            <person name="Wang W."/>
            <person name="Zhu M."/>
            <person name="He S."/>
            <person name="Zhang G."/>
        </authorList>
    </citation>
    <scope>NUCLEOTIDE SEQUENCE</scope>
    <source>
        <strain evidence="4">Pddl_001</strain>
    </source>
</reference>
<feature type="non-terminal residue" evidence="4">
    <location>
        <position position="136"/>
    </location>
</feature>
<evidence type="ECO:0000313" key="4">
    <source>
        <dbReference type="EMBL" id="MBN3274948.1"/>
    </source>
</evidence>
<evidence type="ECO:0000256" key="3">
    <source>
        <dbReference type="ARBA" id="ARBA00023212"/>
    </source>
</evidence>
<evidence type="ECO:0000256" key="2">
    <source>
        <dbReference type="ARBA" id="ARBA00022490"/>
    </source>
</evidence>
<accession>A0ABS2XLM8</accession>
<proteinExistence type="predicted"/>
<gene>
    <name evidence="4" type="primary">Pfn2_1</name>
    <name evidence="4" type="ORF">GTO93_0020220</name>
</gene>
<feature type="non-terminal residue" evidence="4">
    <location>
        <position position="1"/>
    </location>
</feature>
<keyword evidence="2" id="KW-0963">Cytoplasm</keyword>
<protein>
    <submittedName>
        <fullName evidence="4">PROF2 protein</fullName>
    </submittedName>
</protein>
<evidence type="ECO:0000256" key="1">
    <source>
        <dbReference type="ARBA" id="ARBA00004245"/>
    </source>
</evidence>
<dbReference type="EMBL" id="JAAWVQ010046054">
    <property type="protein sequence ID" value="MBN3274948.1"/>
    <property type="molecule type" value="Genomic_DNA"/>
</dbReference>
<dbReference type="InterPro" id="IPR005454">
    <property type="entry name" value="Profilin1/2/3_vertebrate"/>
</dbReference>
<sequence length="136" mass="14882">MLRISMSNLSHKLIPKDTKRFSKGGARVELSGSKLPISSGAASLGNRRTFRATVLPVLHIQILKEEPEEIAVLIGKDRTSFLTNGLTLGKVKCSVLRDRLDVEDEWTVDLRTKAPGEPTYNISVAKAGKGRVNSLN</sequence>
<organism evidence="4 5">
    <name type="scientific">Polyodon spathula</name>
    <name type="common">North American paddlefish</name>
    <name type="synonym">Squalus spathula</name>
    <dbReference type="NCBI Taxonomy" id="7913"/>
    <lineage>
        <taxon>Eukaryota</taxon>
        <taxon>Metazoa</taxon>
        <taxon>Chordata</taxon>
        <taxon>Craniata</taxon>
        <taxon>Vertebrata</taxon>
        <taxon>Euteleostomi</taxon>
        <taxon>Actinopterygii</taxon>
        <taxon>Chondrostei</taxon>
        <taxon>Acipenseriformes</taxon>
        <taxon>Polyodontidae</taxon>
        <taxon>Polyodon</taxon>
    </lineage>
</organism>